<proteinExistence type="predicted"/>
<dbReference type="InterPro" id="IPR049012">
    <property type="entry name" value="Mutator_transp_dom"/>
</dbReference>
<gene>
    <name evidence="3" type="ORF">OVA965_LOCUS37909</name>
    <name evidence="4" type="ORF">TMI583_LOCUS39037</name>
</gene>
<dbReference type="AlphaFoldDB" id="A0A8S2U1Y9"/>
<dbReference type="Proteomes" id="UP000682733">
    <property type="component" value="Unassembled WGS sequence"/>
</dbReference>
<feature type="non-terminal residue" evidence="4">
    <location>
        <position position="1"/>
    </location>
</feature>
<evidence type="ECO:0000313" key="5">
    <source>
        <dbReference type="Proteomes" id="UP000682733"/>
    </source>
</evidence>
<evidence type="ECO:0000313" key="4">
    <source>
        <dbReference type="EMBL" id="CAF4310547.1"/>
    </source>
</evidence>
<dbReference type="Pfam" id="PF20700">
    <property type="entry name" value="Mutator"/>
    <property type="match status" value="1"/>
</dbReference>
<name>A0A8S2U1Y9_9BILA</name>
<feature type="region of interest" description="Disordered" evidence="1">
    <location>
        <begin position="1"/>
        <end position="29"/>
    </location>
</feature>
<comment type="caution">
    <text evidence="4">The sequence shown here is derived from an EMBL/GenBank/DDBJ whole genome shotgun (WGS) entry which is preliminary data.</text>
</comment>
<protein>
    <recommendedName>
        <fullName evidence="2">Mutator-like transposase domain-containing protein</fullName>
    </recommendedName>
</protein>
<feature type="compositionally biased region" description="Polar residues" evidence="1">
    <location>
        <begin position="7"/>
        <end position="21"/>
    </location>
</feature>
<organism evidence="4 5">
    <name type="scientific">Didymodactylos carnosus</name>
    <dbReference type="NCBI Taxonomy" id="1234261"/>
    <lineage>
        <taxon>Eukaryota</taxon>
        <taxon>Metazoa</taxon>
        <taxon>Spiralia</taxon>
        <taxon>Gnathifera</taxon>
        <taxon>Rotifera</taxon>
        <taxon>Eurotatoria</taxon>
        <taxon>Bdelloidea</taxon>
        <taxon>Philodinida</taxon>
        <taxon>Philodinidae</taxon>
        <taxon>Didymodactylos</taxon>
    </lineage>
</organism>
<feature type="domain" description="Mutator-like transposase" evidence="2">
    <location>
        <begin position="111"/>
        <end position="308"/>
    </location>
</feature>
<dbReference type="EMBL" id="CAJOBA010058740">
    <property type="protein sequence ID" value="CAF4310547.1"/>
    <property type="molecule type" value="Genomic_DNA"/>
</dbReference>
<feature type="compositionally biased region" description="Polar residues" evidence="1">
    <location>
        <begin position="79"/>
        <end position="95"/>
    </location>
</feature>
<dbReference type="Proteomes" id="UP000677228">
    <property type="component" value="Unassembled WGS sequence"/>
</dbReference>
<sequence length="489" mass="55269">IYKMSDESYSPESDLSVNNDQDNPECSPLKKYNLRTTGVKCKRRYSTGGEIISASINRSRFPSRFRSYSASDSHRPGSVSGSPQYRSRSETKLSSSMTRVKQLQCIKKTVQMIDVGHLQEQLNTAHVCPGARLKFIPDTDTAVGLFHRNSLECSKCHKHTDAPNFPPKYPIESTVHESNARLYAVSAATDLGYEAISTLMSSLCLSITTKKHFIEQTHKVYSTLHEFAQKKFHLLINNIRQSANIHDLDSILNVYASLDGTWKRRGHISNYGIVFLIHVEIGYCIDYEVLSLRCETSAEEDGIDNNDKRNQDDNELMILKLDCINHVKKRVISRLKDIKSRNTGFQGVLRDVASTSTTVPVAHNTKKMKTDQSSCTIDKGRQAREVVRMKKTVPDGKPFRGSAGRMTDAMMHKMSEMYGLAIRQGTDEVQDKNTEDEAEVVARLQKKCLAAFHHFIVQDNKENQHYYCPDGMTGWCSYKSDQATNGNED</sequence>
<evidence type="ECO:0000313" key="3">
    <source>
        <dbReference type="EMBL" id="CAF1523767.1"/>
    </source>
</evidence>
<accession>A0A8S2U1Y9</accession>
<evidence type="ECO:0000256" key="1">
    <source>
        <dbReference type="SAM" id="MobiDB-lite"/>
    </source>
</evidence>
<feature type="region of interest" description="Disordered" evidence="1">
    <location>
        <begin position="66"/>
        <end position="95"/>
    </location>
</feature>
<dbReference type="EMBL" id="CAJNOK010036584">
    <property type="protein sequence ID" value="CAF1523767.1"/>
    <property type="molecule type" value="Genomic_DNA"/>
</dbReference>
<evidence type="ECO:0000259" key="2">
    <source>
        <dbReference type="Pfam" id="PF20700"/>
    </source>
</evidence>
<reference evidence="4" key="1">
    <citation type="submission" date="2021-02" db="EMBL/GenBank/DDBJ databases">
        <authorList>
            <person name="Nowell W R."/>
        </authorList>
    </citation>
    <scope>NUCLEOTIDE SEQUENCE</scope>
</reference>